<gene>
    <name evidence="7 8 9 10" type="primary">LOC104588807</name>
</gene>
<dbReference type="PANTHER" id="PTHR18829">
    <property type="entry name" value="PROTEIN YAE1 HOMOLOG"/>
    <property type="match status" value="1"/>
</dbReference>
<evidence type="ECO:0000313" key="6">
    <source>
        <dbReference type="Proteomes" id="UP000189703"/>
    </source>
</evidence>
<dbReference type="RefSeq" id="XP_010245304.1">
    <property type="nucleotide sequence ID" value="XM_010247002.2"/>
</dbReference>
<name>A0A1U7YXK6_NELNU</name>
<evidence type="ECO:0000313" key="8">
    <source>
        <dbReference type="RefSeq" id="XP_010245304.1"/>
    </source>
</evidence>
<comment type="subcellular location">
    <subcellularLocation>
        <location evidence="2">Cytoplasm</location>
    </subcellularLocation>
    <subcellularLocation>
        <location evidence="1">Nucleus</location>
    </subcellularLocation>
</comment>
<evidence type="ECO:0000313" key="7">
    <source>
        <dbReference type="RefSeq" id="XP_010245241.1"/>
    </source>
</evidence>
<dbReference type="InterPro" id="IPR038881">
    <property type="entry name" value="Yae1-like"/>
</dbReference>
<organism evidence="6 8">
    <name type="scientific">Nelumbo nucifera</name>
    <name type="common">Sacred lotus</name>
    <dbReference type="NCBI Taxonomy" id="4432"/>
    <lineage>
        <taxon>Eukaryota</taxon>
        <taxon>Viridiplantae</taxon>
        <taxon>Streptophyta</taxon>
        <taxon>Embryophyta</taxon>
        <taxon>Tracheophyta</taxon>
        <taxon>Spermatophyta</taxon>
        <taxon>Magnoliopsida</taxon>
        <taxon>Proteales</taxon>
        <taxon>Nelumbonaceae</taxon>
        <taxon>Nelumbo</taxon>
    </lineage>
</organism>
<dbReference type="GeneID" id="104588807"/>
<accession>A0A1U7YXK6</accession>
<feature type="domain" description="Essential protein Yae1 N-terminal" evidence="5">
    <location>
        <begin position="80"/>
        <end position="117"/>
    </location>
</feature>
<evidence type="ECO:0000256" key="1">
    <source>
        <dbReference type="ARBA" id="ARBA00004123"/>
    </source>
</evidence>
<dbReference type="PANTHER" id="PTHR18829:SF0">
    <property type="entry name" value="PROTEIN YAE1 HOMOLOG"/>
    <property type="match status" value="1"/>
</dbReference>
<keyword evidence="4" id="KW-0539">Nucleus</keyword>
<keyword evidence="6" id="KW-1185">Reference proteome</keyword>
<evidence type="ECO:0000256" key="4">
    <source>
        <dbReference type="ARBA" id="ARBA00023242"/>
    </source>
</evidence>
<evidence type="ECO:0000313" key="9">
    <source>
        <dbReference type="RefSeq" id="XP_010245370.1"/>
    </source>
</evidence>
<keyword evidence="3" id="KW-0963">Cytoplasm</keyword>
<dbReference type="GO" id="GO:0005737">
    <property type="term" value="C:cytoplasm"/>
    <property type="evidence" value="ECO:0007669"/>
    <property type="project" value="UniProtKB-SubCell"/>
</dbReference>
<dbReference type="OMA" id="PRQTINS"/>
<dbReference type="eggNOG" id="ENOG502RZP7">
    <property type="taxonomic scope" value="Eukaryota"/>
</dbReference>
<dbReference type="OrthoDB" id="20086at2759"/>
<dbReference type="Pfam" id="PF09811">
    <property type="entry name" value="Yae1_N"/>
    <property type="match status" value="1"/>
</dbReference>
<dbReference type="RefSeq" id="XP_010245370.1">
    <property type="nucleotide sequence ID" value="XM_010247068.2"/>
</dbReference>
<dbReference type="InterPro" id="IPR019191">
    <property type="entry name" value="Essential_protein_Yae1_N"/>
</dbReference>
<dbReference type="KEGG" id="nnu:104588807"/>
<dbReference type="AlphaFoldDB" id="A0A1U7YXK6"/>
<dbReference type="Proteomes" id="UP000189703">
    <property type="component" value="Unplaced"/>
</dbReference>
<dbReference type="GO" id="GO:0005634">
    <property type="term" value="C:nucleus"/>
    <property type="evidence" value="ECO:0007669"/>
    <property type="project" value="UniProtKB-SubCell"/>
</dbReference>
<sequence>MEESLAKKLYPSVETIKPLNGEIGDVSTCISHQSDSYECDDSDLWGEDESLCDGSDNGLNKASELDREWQRRHNEFHTIGYRDGLMAGKETSAQEGFNIGFKQSVLVGYNWGIVRGITSVLACLPDGLKQKLVETLEKREKLQSLYESVHSISSIGALKLFHEDILASSSGDGVANLGGNSHEETTPEKPLSPCQLGRYFGELESLLHESPAIQVQMAADLKNVG</sequence>
<evidence type="ECO:0000313" key="10">
    <source>
        <dbReference type="RefSeq" id="XP_010245445.1"/>
    </source>
</evidence>
<evidence type="ECO:0000256" key="3">
    <source>
        <dbReference type="ARBA" id="ARBA00022490"/>
    </source>
</evidence>
<evidence type="ECO:0000256" key="2">
    <source>
        <dbReference type="ARBA" id="ARBA00004496"/>
    </source>
</evidence>
<reference evidence="7 8" key="1">
    <citation type="submission" date="2025-04" db="UniProtKB">
        <authorList>
            <consortium name="RefSeq"/>
        </authorList>
    </citation>
    <scope>IDENTIFICATION</scope>
</reference>
<dbReference type="RefSeq" id="XP_010245241.1">
    <property type="nucleotide sequence ID" value="XM_010246939.2"/>
</dbReference>
<proteinExistence type="predicted"/>
<dbReference type="RefSeq" id="XP_010245445.1">
    <property type="nucleotide sequence ID" value="XM_010247143.2"/>
</dbReference>
<evidence type="ECO:0000259" key="5">
    <source>
        <dbReference type="Pfam" id="PF09811"/>
    </source>
</evidence>
<protein>
    <submittedName>
        <fullName evidence="7 8">Uncharacterized protein LOC104588807</fullName>
    </submittedName>
</protein>